<dbReference type="InterPro" id="IPR029063">
    <property type="entry name" value="SAM-dependent_MTases_sf"/>
</dbReference>
<keyword evidence="1" id="KW-0489">Methyltransferase</keyword>
<dbReference type="Gene3D" id="3.40.50.150">
    <property type="entry name" value="Vaccinia Virus protein VP39"/>
    <property type="match status" value="1"/>
</dbReference>
<dbReference type="SUPFAM" id="SSF53335">
    <property type="entry name" value="S-adenosyl-L-methionine-dependent methyltransferases"/>
    <property type="match status" value="1"/>
</dbReference>
<dbReference type="AlphaFoldDB" id="A0A7C3EBR2"/>
<organism evidence="1">
    <name type="scientific">Gracilinema caldarium</name>
    <dbReference type="NCBI Taxonomy" id="215591"/>
    <lineage>
        <taxon>Bacteria</taxon>
        <taxon>Pseudomonadati</taxon>
        <taxon>Spirochaetota</taxon>
        <taxon>Spirochaetia</taxon>
        <taxon>Spirochaetales</taxon>
        <taxon>Breznakiellaceae</taxon>
        <taxon>Gracilinema</taxon>
    </lineage>
</organism>
<dbReference type="CDD" id="cd02440">
    <property type="entry name" value="AdoMet_MTases"/>
    <property type="match status" value="1"/>
</dbReference>
<accession>A0A7C3EBR2</accession>
<reference evidence="1" key="1">
    <citation type="journal article" date="2020" name="mSystems">
        <title>Genome- and Community-Level Interaction Insights into Carbon Utilization and Element Cycling Functions of Hydrothermarchaeota in Hydrothermal Sediment.</title>
        <authorList>
            <person name="Zhou Z."/>
            <person name="Liu Y."/>
            <person name="Xu W."/>
            <person name="Pan J."/>
            <person name="Luo Z.H."/>
            <person name="Li M."/>
        </authorList>
    </citation>
    <scope>NUCLEOTIDE SEQUENCE [LARGE SCALE GENOMIC DNA]</scope>
    <source>
        <strain evidence="1">SpSt-503</strain>
    </source>
</reference>
<sequence>MSGFNPAYLRAKQAVDSRSRNQRVWNRFLQELEGGFRPKTVLDLGAGSGAFLALILSETGLRDFDYIPLDADGGLLKALMEGQQDSILKERNIRIQPQEARLETFLQQNTDRFDLILTNAFLDLVHLKSVADPLFGLLNPGGLFYSTLLFDGVTTFLPELDPPVDQQVEALYHASMVTSGQSGYKAGRTLLALLMNSPLTILEAGSSDWAIVPRNGQYESSEEALLRSILDFHKEVLLRELSAISGGSLAPEKTLSEAVIQDWLRKRNSQFDEGRLALLTHQWDMLAIK</sequence>
<dbReference type="EMBL" id="DSVL01000132">
    <property type="protein sequence ID" value="HFH28730.1"/>
    <property type="molecule type" value="Genomic_DNA"/>
</dbReference>
<dbReference type="GO" id="GO:0032259">
    <property type="term" value="P:methylation"/>
    <property type="evidence" value="ECO:0007669"/>
    <property type="project" value="UniProtKB-KW"/>
</dbReference>
<gene>
    <name evidence="1" type="ORF">ENS59_04360</name>
</gene>
<comment type="caution">
    <text evidence="1">The sequence shown here is derived from an EMBL/GenBank/DDBJ whole genome shotgun (WGS) entry which is preliminary data.</text>
</comment>
<proteinExistence type="predicted"/>
<name>A0A7C3EBR2_9SPIR</name>
<dbReference type="Pfam" id="PF13489">
    <property type="entry name" value="Methyltransf_23"/>
    <property type="match status" value="1"/>
</dbReference>
<protein>
    <submittedName>
        <fullName evidence="1">Class I SAM-dependent methyltransferase</fullName>
    </submittedName>
</protein>
<dbReference type="GO" id="GO:0008168">
    <property type="term" value="F:methyltransferase activity"/>
    <property type="evidence" value="ECO:0007669"/>
    <property type="project" value="UniProtKB-KW"/>
</dbReference>
<keyword evidence="1" id="KW-0808">Transferase</keyword>
<evidence type="ECO:0000313" key="1">
    <source>
        <dbReference type="EMBL" id="HFH28730.1"/>
    </source>
</evidence>